<sequence>MKLPNVADMAHGNEIAGSSDMPISSKKLNLPSVVDTGIRTVRWRLGWFQPFLDGRGMMIPTKTLPRPVSKSLQMFTFPHLTTHILHNLYSITLQKVSLDTQLENVMDTRVAAEGPTSIDDVPIVREFPDVFPEELSGVPPDRQVEFCIDLVMGATPIAKAPYRLALPEIQELCS</sequence>
<evidence type="ECO:0000313" key="2">
    <source>
        <dbReference type="Proteomes" id="UP000235145"/>
    </source>
</evidence>
<dbReference type="AlphaFoldDB" id="A0A9R1W9X1"/>
<gene>
    <name evidence="1" type="ORF">LSAT_V11C300102710</name>
</gene>
<dbReference type="PANTHER" id="PTHR15503:SF45">
    <property type="entry name" value="RNA-DIRECTED DNA POLYMERASE HOMOLOG"/>
    <property type="match status" value="1"/>
</dbReference>
<evidence type="ECO:0008006" key="3">
    <source>
        <dbReference type="Google" id="ProtNLM"/>
    </source>
</evidence>
<evidence type="ECO:0000313" key="1">
    <source>
        <dbReference type="EMBL" id="KAJ0218528.1"/>
    </source>
</evidence>
<comment type="caution">
    <text evidence="1">The sequence shown here is derived from an EMBL/GenBank/DDBJ whole genome shotgun (WGS) entry which is preliminary data.</text>
</comment>
<keyword evidence="2" id="KW-1185">Reference proteome</keyword>
<dbReference type="PANTHER" id="PTHR15503">
    <property type="entry name" value="LDOC1 RELATED"/>
    <property type="match status" value="1"/>
</dbReference>
<proteinExistence type="predicted"/>
<dbReference type="Proteomes" id="UP000235145">
    <property type="component" value="Unassembled WGS sequence"/>
</dbReference>
<dbReference type="EMBL" id="NBSK02000003">
    <property type="protein sequence ID" value="KAJ0218528.1"/>
    <property type="molecule type" value="Genomic_DNA"/>
</dbReference>
<organism evidence="1 2">
    <name type="scientific">Lactuca sativa</name>
    <name type="common">Garden lettuce</name>
    <dbReference type="NCBI Taxonomy" id="4236"/>
    <lineage>
        <taxon>Eukaryota</taxon>
        <taxon>Viridiplantae</taxon>
        <taxon>Streptophyta</taxon>
        <taxon>Embryophyta</taxon>
        <taxon>Tracheophyta</taxon>
        <taxon>Spermatophyta</taxon>
        <taxon>Magnoliopsida</taxon>
        <taxon>eudicotyledons</taxon>
        <taxon>Gunneridae</taxon>
        <taxon>Pentapetalae</taxon>
        <taxon>asterids</taxon>
        <taxon>campanulids</taxon>
        <taxon>Asterales</taxon>
        <taxon>Asteraceae</taxon>
        <taxon>Cichorioideae</taxon>
        <taxon>Cichorieae</taxon>
        <taxon>Lactucinae</taxon>
        <taxon>Lactuca</taxon>
    </lineage>
</organism>
<accession>A0A9R1W9X1</accession>
<reference evidence="1 2" key="1">
    <citation type="journal article" date="2017" name="Nat. Commun.">
        <title>Genome assembly with in vitro proximity ligation data and whole-genome triplication in lettuce.</title>
        <authorList>
            <person name="Reyes-Chin-Wo S."/>
            <person name="Wang Z."/>
            <person name="Yang X."/>
            <person name="Kozik A."/>
            <person name="Arikit S."/>
            <person name="Song C."/>
            <person name="Xia L."/>
            <person name="Froenicke L."/>
            <person name="Lavelle D.O."/>
            <person name="Truco M.J."/>
            <person name="Xia R."/>
            <person name="Zhu S."/>
            <person name="Xu C."/>
            <person name="Xu H."/>
            <person name="Xu X."/>
            <person name="Cox K."/>
            <person name="Korf I."/>
            <person name="Meyers B.C."/>
            <person name="Michelmore R.W."/>
        </authorList>
    </citation>
    <scope>NUCLEOTIDE SEQUENCE [LARGE SCALE GENOMIC DNA]</scope>
    <source>
        <strain evidence="2">cv. Salinas</strain>
        <tissue evidence="1">Seedlings</tissue>
    </source>
</reference>
<name>A0A9R1W9X1_LACSA</name>
<protein>
    <recommendedName>
        <fullName evidence="3">Reverse transcriptase domain-containing protein</fullName>
    </recommendedName>
</protein>
<dbReference type="InterPro" id="IPR032567">
    <property type="entry name" value="RTL1-rel"/>
</dbReference>